<evidence type="ECO:0000256" key="6">
    <source>
        <dbReference type="ARBA" id="ARBA00047804"/>
    </source>
</evidence>
<keyword evidence="9" id="KW-1185">Reference proteome</keyword>
<keyword evidence="3" id="KW-0560">Oxidoreductase</keyword>
<dbReference type="PANTHER" id="PTHR13871:SF96">
    <property type="entry name" value="THIOREDOXIN DOMAIN-CONTAINING PROTEIN"/>
    <property type="match status" value="1"/>
</dbReference>
<evidence type="ECO:0000259" key="7">
    <source>
        <dbReference type="Pfam" id="PF13905"/>
    </source>
</evidence>
<dbReference type="GO" id="GO:0047134">
    <property type="term" value="F:protein-disulfide reductase [NAD(P)H] activity"/>
    <property type="evidence" value="ECO:0007669"/>
    <property type="project" value="UniProtKB-EC"/>
</dbReference>
<evidence type="ECO:0000256" key="4">
    <source>
        <dbReference type="ARBA" id="ARBA00023027"/>
    </source>
</evidence>
<comment type="caution">
    <text evidence="8">The sequence shown here is derived from an EMBL/GenBank/DDBJ whole genome shotgun (WGS) entry which is preliminary data.</text>
</comment>
<dbReference type="PANTHER" id="PTHR13871">
    <property type="entry name" value="THIOREDOXIN"/>
    <property type="match status" value="1"/>
</dbReference>
<dbReference type="SUPFAM" id="SSF52833">
    <property type="entry name" value="Thioredoxin-like"/>
    <property type="match status" value="1"/>
</dbReference>
<dbReference type="InterPro" id="IPR036249">
    <property type="entry name" value="Thioredoxin-like_sf"/>
</dbReference>
<gene>
    <name evidence="8" type="ORF">ECRASSUSDP1_LOCUS18725</name>
</gene>
<dbReference type="InterPro" id="IPR012336">
    <property type="entry name" value="Thioredoxin-like_fold"/>
</dbReference>
<dbReference type="AlphaFoldDB" id="A0AAD1XRG0"/>
<dbReference type="EC" id="1.8.1.8" evidence="1"/>
<evidence type="ECO:0000256" key="2">
    <source>
        <dbReference type="ARBA" id="ARBA00022737"/>
    </source>
</evidence>
<evidence type="ECO:0000313" key="9">
    <source>
        <dbReference type="Proteomes" id="UP001295684"/>
    </source>
</evidence>
<evidence type="ECO:0000313" key="8">
    <source>
        <dbReference type="EMBL" id="CAI2377341.1"/>
    </source>
</evidence>
<name>A0AAD1XRG0_EUPCR</name>
<sequence length="285" mass="32794">MEKDSELYKLWFKTPMGALGDEFYNCKDGKEKDFHFVYSADDFIGLYFGDYMTPASLKYTPKLCDFYGQINGRNHSMEIIYVSYDKSYAKYKKHCDMMPWVAIPYKDPRLAKIKQMARCQSLPWLTVLRKDGSIATYDGISLINNFGITAFNQLMKSEGGFMKTYEPLKVAFDYFGILKDKYKQELDDNDEENKDKWDDLPIRSGLAHSAMKGELPPASEHPYDKETFVLKDPAKKAPINYDDMVIPTVATQHKKAIGTYEEQQFGGLKVTEEDIAKQPNSSKLL</sequence>
<dbReference type="InterPro" id="IPR052259">
    <property type="entry name" value="Nucleoredoxin-like"/>
</dbReference>
<comment type="catalytic activity">
    <reaction evidence="5">
        <text>[protein]-dithiol + NAD(+) = [protein]-disulfide + NADH + H(+)</text>
        <dbReference type="Rhea" id="RHEA:18749"/>
        <dbReference type="Rhea" id="RHEA-COMP:10593"/>
        <dbReference type="Rhea" id="RHEA-COMP:10594"/>
        <dbReference type="ChEBI" id="CHEBI:15378"/>
        <dbReference type="ChEBI" id="CHEBI:29950"/>
        <dbReference type="ChEBI" id="CHEBI:50058"/>
        <dbReference type="ChEBI" id="CHEBI:57540"/>
        <dbReference type="ChEBI" id="CHEBI:57945"/>
        <dbReference type="EC" id="1.8.1.8"/>
    </reaction>
</comment>
<protein>
    <recommendedName>
        <fullName evidence="1">protein-disulfide reductase</fullName>
        <ecNumber evidence="1">1.8.1.8</ecNumber>
    </recommendedName>
</protein>
<keyword evidence="4" id="KW-0520">NAD</keyword>
<feature type="domain" description="Thioredoxin-like fold" evidence="7">
    <location>
        <begin position="42"/>
        <end position="134"/>
    </location>
</feature>
<organism evidence="8 9">
    <name type="scientific">Euplotes crassus</name>
    <dbReference type="NCBI Taxonomy" id="5936"/>
    <lineage>
        <taxon>Eukaryota</taxon>
        <taxon>Sar</taxon>
        <taxon>Alveolata</taxon>
        <taxon>Ciliophora</taxon>
        <taxon>Intramacronucleata</taxon>
        <taxon>Spirotrichea</taxon>
        <taxon>Hypotrichia</taxon>
        <taxon>Euplotida</taxon>
        <taxon>Euplotidae</taxon>
        <taxon>Moneuplotes</taxon>
    </lineage>
</organism>
<reference evidence="8" key="1">
    <citation type="submission" date="2023-07" db="EMBL/GenBank/DDBJ databases">
        <authorList>
            <consortium name="AG Swart"/>
            <person name="Singh M."/>
            <person name="Singh A."/>
            <person name="Seah K."/>
            <person name="Emmerich C."/>
        </authorList>
    </citation>
    <scope>NUCLEOTIDE SEQUENCE</scope>
    <source>
        <strain evidence="8">DP1</strain>
    </source>
</reference>
<evidence type="ECO:0000256" key="5">
    <source>
        <dbReference type="ARBA" id="ARBA00047388"/>
    </source>
</evidence>
<comment type="catalytic activity">
    <reaction evidence="6">
        <text>[protein]-dithiol + NADP(+) = [protein]-disulfide + NADPH + H(+)</text>
        <dbReference type="Rhea" id="RHEA:18753"/>
        <dbReference type="Rhea" id="RHEA-COMP:10593"/>
        <dbReference type="Rhea" id="RHEA-COMP:10594"/>
        <dbReference type="ChEBI" id="CHEBI:15378"/>
        <dbReference type="ChEBI" id="CHEBI:29950"/>
        <dbReference type="ChEBI" id="CHEBI:50058"/>
        <dbReference type="ChEBI" id="CHEBI:57783"/>
        <dbReference type="ChEBI" id="CHEBI:58349"/>
        <dbReference type="EC" id="1.8.1.8"/>
    </reaction>
</comment>
<dbReference type="Proteomes" id="UP001295684">
    <property type="component" value="Unassembled WGS sequence"/>
</dbReference>
<accession>A0AAD1XRG0</accession>
<proteinExistence type="predicted"/>
<dbReference type="Pfam" id="PF13905">
    <property type="entry name" value="Thioredoxin_8"/>
    <property type="match status" value="1"/>
</dbReference>
<dbReference type="Gene3D" id="3.40.30.10">
    <property type="entry name" value="Glutaredoxin"/>
    <property type="match status" value="1"/>
</dbReference>
<evidence type="ECO:0000256" key="3">
    <source>
        <dbReference type="ARBA" id="ARBA00023002"/>
    </source>
</evidence>
<keyword evidence="2" id="KW-0677">Repeat</keyword>
<evidence type="ECO:0000256" key="1">
    <source>
        <dbReference type="ARBA" id="ARBA00012612"/>
    </source>
</evidence>
<dbReference type="EMBL" id="CAMPGE010018975">
    <property type="protein sequence ID" value="CAI2377341.1"/>
    <property type="molecule type" value="Genomic_DNA"/>
</dbReference>